<keyword evidence="1" id="KW-0472">Membrane</keyword>
<evidence type="ECO:0000313" key="2">
    <source>
        <dbReference type="EMBL" id="KKL27280.1"/>
    </source>
</evidence>
<feature type="non-terminal residue" evidence="2">
    <location>
        <position position="83"/>
    </location>
</feature>
<evidence type="ECO:0000256" key="1">
    <source>
        <dbReference type="SAM" id="Phobius"/>
    </source>
</evidence>
<reference evidence="2" key="1">
    <citation type="journal article" date="2015" name="Nature">
        <title>Complex archaea that bridge the gap between prokaryotes and eukaryotes.</title>
        <authorList>
            <person name="Spang A."/>
            <person name="Saw J.H."/>
            <person name="Jorgensen S.L."/>
            <person name="Zaremba-Niedzwiedzka K."/>
            <person name="Martijn J."/>
            <person name="Lind A.E."/>
            <person name="van Eijk R."/>
            <person name="Schleper C."/>
            <person name="Guy L."/>
            <person name="Ettema T.J."/>
        </authorList>
    </citation>
    <scope>NUCLEOTIDE SEQUENCE</scope>
</reference>
<feature type="transmembrane region" description="Helical" evidence="1">
    <location>
        <begin position="62"/>
        <end position="82"/>
    </location>
</feature>
<name>A0A0F9BZE7_9ZZZZ</name>
<keyword evidence="1" id="KW-0812">Transmembrane</keyword>
<sequence length="83" mass="8799">MAFGVNSDENGESDKTEKKVVKAITAETFVALAVVGGLFVVFAWKMGLAFTLKTVMATAHDLILNTVFFLMGVIILAGAFTAV</sequence>
<keyword evidence="1" id="KW-1133">Transmembrane helix</keyword>
<dbReference type="AlphaFoldDB" id="A0A0F9BZE7"/>
<organism evidence="2">
    <name type="scientific">marine sediment metagenome</name>
    <dbReference type="NCBI Taxonomy" id="412755"/>
    <lineage>
        <taxon>unclassified sequences</taxon>
        <taxon>metagenomes</taxon>
        <taxon>ecological metagenomes</taxon>
    </lineage>
</organism>
<accession>A0A0F9BZE7</accession>
<proteinExistence type="predicted"/>
<gene>
    <name evidence="2" type="ORF">LCGC14_2386750</name>
</gene>
<feature type="transmembrane region" description="Helical" evidence="1">
    <location>
        <begin position="29"/>
        <end position="50"/>
    </location>
</feature>
<dbReference type="EMBL" id="LAZR01035522">
    <property type="protein sequence ID" value="KKL27280.1"/>
    <property type="molecule type" value="Genomic_DNA"/>
</dbReference>
<comment type="caution">
    <text evidence="2">The sequence shown here is derived from an EMBL/GenBank/DDBJ whole genome shotgun (WGS) entry which is preliminary data.</text>
</comment>
<protein>
    <submittedName>
        <fullName evidence="2">Uncharacterized protein</fullName>
    </submittedName>
</protein>